<evidence type="ECO:0000313" key="1">
    <source>
        <dbReference type="EMBL" id="OCF28996.1"/>
    </source>
</evidence>
<protein>
    <recommendedName>
        <fullName evidence="4">F-box domain-containing protein</fullName>
    </recommendedName>
</protein>
<dbReference type="EMBL" id="KI894018">
    <property type="protein sequence ID" value="OCF28996.1"/>
    <property type="molecule type" value="Genomic_DNA"/>
</dbReference>
<dbReference type="OrthoDB" id="2565055at2759"/>
<accession>A0A1B9GDA6</accession>
<dbReference type="GeneID" id="30204886"/>
<name>A0A1B9GDA6_9TREE</name>
<keyword evidence="3" id="KW-1185">Reference proteome</keyword>
<reference evidence="1" key="1">
    <citation type="submission" date="2013-07" db="EMBL/GenBank/DDBJ databases">
        <title>The Genome Sequence of Cryptococcus bestiolae CBS10118.</title>
        <authorList>
            <consortium name="The Broad Institute Genome Sequencing Platform"/>
            <person name="Cuomo C."/>
            <person name="Litvintseva A."/>
            <person name="Chen Y."/>
            <person name="Heitman J."/>
            <person name="Sun S."/>
            <person name="Springer D."/>
            <person name="Dromer F."/>
            <person name="Young S.K."/>
            <person name="Zeng Q."/>
            <person name="Gargeya S."/>
            <person name="Fitzgerald M."/>
            <person name="Abouelleil A."/>
            <person name="Alvarado L."/>
            <person name="Berlin A.M."/>
            <person name="Chapman S.B."/>
            <person name="Dewar J."/>
            <person name="Goldberg J."/>
            <person name="Griggs A."/>
            <person name="Gujja S."/>
            <person name="Hansen M."/>
            <person name="Howarth C."/>
            <person name="Imamovic A."/>
            <person name="Larimer J."/>
            <person name="McCowan C."/>
            <person name="Murphy C."/>
            <person name="Pearson M."/>
            <person name="Priest M."/>
            <person name="Roberts A."/>
            <person name="Saif S."/>
            <person name="Shea T."/>
            <person name="Sykes S."/>
            <person name="Wortman J."/>
            <person name="Nusbaum C."/>
            <person name="Birren B."/>
        </authorList>
    </citation>
    <scope>NUCLEOTIDE SEQUENCE [LARGE SCALE GENOMIC DNA]</scope>
    <source>
        <strain evidence="1">CBS 10118</strain>
    </source>
</reference>
<evidence type="ECO:0000313" key="2">
    <source>
        <dbReference type="EMBL" id="WVW79837.1"/>
    </source>
</evidence>
<evidence type="ECO:0008006" key="4">
    <source>
        <dbReference type="Google" id="ProtNLM"/>
    </source>
</evidence>
<dbReference type="AlphaFoldDB" id="A0A1B9GDA6"/>
<sequence length="361" mass="40727">MFETTQLPIFPSEILLLILQQLQAFGSMRSLSTFRQVSKSSYSLATPLLTSSYEISASLLVTLQHHQLTNGPDHDKRDLFEVSRSGYIDRKLHDLSFARRLTISRYPIQDPLDPHLIPKFLTTEEVEGSELNLSPIKHDKQAFLPRLAELTLTSFILQDIISQLSTCGGASESHHTTMILPLLTDLGLSQRRIRKITFEYPSAILDQADMDLSSDLARSIRYITTLFPSVEQLSMVNVHLQPILLPPPRNGLKKVIVTFSRHSKCPDMGGIVYCQRKQQVLDALLGLENEFEHVCDGVMGMGETTYEFRNTIGSIPQWEGGSDIEVQRKGMIDELYPRTAAHHNQVTSMFNLVEGEVSDQM</sequence>
<reference evidence="2" key="2">
    <citation type="submission" date="2013-07" db="EMBL/GenBank/DDBJ databases">
        <authorList>
            <consortium name="The Broad Institute Genome Sequencing Platform"/>
            <person name="Cuomo C."/>
            <person name="Litvintseva A."/>
            <person name="Chen Y."/>
            <person name="Heitman J."/>
            <person name="Sun S."/>
            <person name="Springer D."/>
            <person name="Dromer F."/>
            <person name="Young S.K."/>
            <person name="Zeng Q."/>
            <person name="Gargeya S."/>
            <person name="Fitzgerald M."/>
            <person name="Abouelleil A."/>
            <person name="Alvarado L."/>
            <person name="Berlin A.M."/>
            <person name="Chapman S.B."/>
            <person name="Dewar J."/>
            <person name="Goldberg J."/>
            <person name="Griggs A."/>
            <person name="Gujja S."/>
            <person name="Hansen M."/>
            <person name="Howarth C."/>
            <person name="Imamovic A."/>
            <person name="Larimer J."/>
            <person name="McCowan C."/>
            <person name="Murphy C."/>
            <person name="Pearson M."/>
            <person name="Priest M."/>
            <person name="Roberts A."/>
            <person name="Saif S."/>
            <person name="Shea T."/>
            <person name="Sykes S."/>
            <person name="Wortman J."/>
            <person name="Nusbaum C."/>
            <person name="Birren B."/>
        </authorList>
    </citation>
    <scope>NUCLEOTIDE SEQUENCE</scope>
    <source>
        <strain evidence="2">CBS 10118</strain>
    </source>
</reference>
<evidence type="ECO:0000313" key="3">
    <source>
        <dbReference type="Proteomes" id="UP000092730"/>
    </source>
</evidence>
<organism evidence="1">
    <name type="scientific">Kwoniella bestiolae CBS 10118</name>
    <dbReference type="NCBI Taxonomy" id="1296100"/>
    <lineage>
        <taxon>Eukaryota</taxon>
        <taxon>Fungi</taxon>
        <taxon>Dikarya</taxon>
        <taxon>Basidiomycota</taxon>
        <taxon>Agaricomycotina</taxon>
        <taxon>Tremellomycetes</taxon>
        <taxon>Tremellales</taxon>
        <taxon>Cryptococcaceae</taxon>
        <taxon>Kwoniella</taxon>
    </lineage>
</organism>
<gene>
    <name evidence="1" type="ORF">I302_00487</name>
    <name evidence="2" type="ORF">I302_101807</name>
</gene>
<reference evidence="1" key="3">
    <citation type="submission" date="2014-01" db="EMBL/GenBank/DDBJ databases">
        <title>Evolution of pathogenesis and genome organization in the Tremellales.</title>
        <authorList>
            <person name="Cuomo C."/>
            <person name="Litvintseva A."/>
            <person name="Heitman J."/>
            <person name="Chen Y."/>
            <person name="Sun S."/>
            <person name="Springer D."/>
            <person name="Dromer F."/>
            <person name="Young S."/>
            <person name="Zeng Q."/>
            <person name="Chapman S."/>
            <person name="Gujja S."/>
            <person name="Saif S."/>
            <person name="Birren B."/>
        </authorList>
    </citation>
    <scope>NUCLEOTIDE SEQUENCE</scope>
    <source>
        <strain evidence="1">CBS 10118</strain>
    </source>
</reference>
<dbReference type="KEGG" id="kbi:30204886"/>
<dbReference type="RefSeq" id="XP_019050066.1">
    <property type="nucleotide sequence ID" value="XM_019187188.1"/>
</dbReference>
<proteinExistence type="predicted"/>
<reference evidence="2" key="4">
    <citation type="submission" date="2024-02" db="EMBL/GenBank/DDBJ databases">
        <title>Comparative genomics of Cryptococcus and Kwoniella reveals pathogenesis evolution and contrasting modes of karyotype evolution via chromosome fusion or intercentromeric recombination.</title>
        <authorList>
            <person name="Coelho M.A."/>
            <person name="David-Palma M."/>
            <person name="Shea T."/>
            <person name="Bowers K."/>
            <person name="McGinley-Smith S."/>
            <person name="Mohammad A.W."/>
            <person name="Gnirke A."/>
            <person name="Yurkov A.M."/>
            <person name="Nowrousian M."/>
            <person name="Sun S."/>
            <person name="Cuomo C.A."/>
            <person name="Heitman J."/>
        </authorList>
    </citation>
    <scope>NUCLEOTIDE SEQUENCE</scope>
    <source>
        <strain evidence="2">CBS 10118</strain>
    </source>
</reference>
<dbReference type="EMBL" id="CP144541">
    <property type="protein sequence ID" value="WVW79837.1"/>
    <property type="molecule type" value="Genomic_DNA"/>
</dbReference>
<dbReference type="Proteomes" id="UP000092730">
    <property type="component" value="Chromosome 1"/>
</dbReference>
<dbReference type="VEuPathDB" id="FungiDB:I302_00487"/>